<keyword evidence="13" id="KW-0732">Signal</keyword>
<reference evidence="15" key="2">
    <citation type="submission" date="2025-09" db="UniProtKB">
        <authorList>
            <consortium name="Ensembl"/>
        </authorList>
    </citation>
    <scope>IDENTIFICATION</scope>
</reference>
<name>A0A3B4A6U3_9GOBI</name>
<evidence type="ECO:0000256" key="1">
    <source>
        <dbReference type="ARBA" id="ARBA00004613"/>
    </source>
</evidence>
<comment type="similarity">
    <text evidence="2 13">Belongs to the type-B carboxylesterase/lipase family.</text>
</comment>
<evidence type="ECO:0000259" key="14">
    <source>
        <dbReference type="Pfam" id="PF00135"/>
    </source>
</evidence>
<evidence type="ECO:0000256" key="8">
    <source>
        <dbReference type="ARBA" id="ARBA00023180"/>
    </source>
</evidence>
<accession>A0A3B4A6U3</accession>
<dbReference type="CDD" id="cd00312">
    <property type="entry name" value="Esterase_lipase"/>
    <property type="match status" value="1"/>
</dbReference>
<dbReference type="InterPro" id="IPR019819">
    <property type="entry name" value="Carboxylesterase_B_CS"/>
</dbReference>
<keyword evidence="4" id="KW-0964">Secreted</keyword>
<dbReference type="GO" id="GO:0005886">
    <property type="term" value="C:plasma membrane"/>
    <property type="evidence" value="ECO:0007669"/>
    <property type="project" value="TreeGrafter"/>
</dbReference>
<evidence type="ECO:0000256" key="11">
    <source>
        <dbReference type="ARBA" id="ARBA00038819"/>
    </source>
</evidence>
<dbReference type="InterPro" id="IPR029058">
    <property type="entry name" value="AB_hydrolase_fold"/>
</dbReference>
<organism evidence="15 16">
    <name type="scientific">Periophthalmus magnuspinnatus</name>
    <dbReference type="NCBI Taxonomy" id="409849"/>
    <lineage>
        <taxon>Eukaryota</taxon>
        <taxon>Metazoa</taxon>
        <taxon>Chordata</taxon>
        <taxon>Craniata</taxon>
        <taxon>Vertebrata</taxon>
        <taxon>Euteleostomi</taxon>
        <taxon>Actinopterygii</taxon>
        <taxon>Neopterygii</taxon>
        <taxon>Teleostei</taxon>
        <taxon>Neoteleostei</taxon>
        <taxon>Acanthomorphata</taxon>
        <taxon>Gobiaria</taxon>
        <taxon>Gobiiformes</taxon>
        <taxon>Gobioidei</taxon>
        <taxon>Gobiidae</taxon>
        <taxon>Oxudercinae</taxon>
        <taxon>Periophthalmus</taxon>
    </lineage>
</organism>
<evidence type="ECO:0000256" key="9">
    <source>
        <dbReference type="ARBA" id="ARBA00036543"/>
    </source>
</evidence>
<dbReference type="Proteomes" id="UP000261520">
    <property type="component" value="Unplaced"/>
</dbReference>
<keyword evidence="5" id="KW-0597">Phosphoprotein</keyword>
<keyword evidence="16" id="KW-1185">Reference proteome</keyword>
<dbReference type="Ensembl" id="ENSPMGT00000013626.1">
    <property type="protein sequence ID" value="ENSPMGP00000012772.1"/>
    <property type="gene ID" value="ENSPMGG00000010514.1"/>
</dbReference>
<reference evidence="15" key="1">
    <citation type="submission" date="2025-08" db="UniProtKB">
        <authorList>
            <consortium name="Ensembl"/>
        </authorList>
    </citation>
    <scope>IDENTIFICATION</scope>
</reference>
<evidence type="ECO:0000256" key="12">
    <source>
        <dbReference type="PIRSR" id="PIRSR600997-1"/>
    </source>
</evidence>
<dbReference type="PANTHER" id="PTHR43918:SF5">
    <property type="entry name" value="CHOLINESTERASE"/>
    <property type="match status" value="1"/>
</dbReference>
<comment type="catalytic activity">
    <reaction evidence="9">
        <text>an acylcholine + H2O = a carboxylate + choline + H(+)</text>
        <dbReference type="Rhea" id="RHEA:21964"/>
        <dbReference type="ChEBI" id="CHEBI:15354"/>
        <dbReference type="ChEBI" id="CHEBI:15377"/>
        <dbReference type="ChEBI" id="CHEBI:15378"/>
        <dbReference type="ChEBI" id="CHEBI:29067"/>
        <dbReference type="ChEBI" id="CHEBI:35287"/>
        <dbReference type="EC" id="3.1.1.8"/>
    </reaction>
</comment>
<feature type="active site" description="Charge relay system" evidence="12">
    <location>
        <position position="452"/>
    </location>
</feature>
<dbReference type="GO" id="GO:0019695">
    <property type="term" value="P:choline metabolic process"/>
    <property type="evidence" value="ECO:0007669"/>
    <property type="project" value="TreeGrafter"/>
</dbReference>
<evidence type="ECO:0000256" key="10">
    <source>
        <dbReference type="ARBA" id="ARBA00037444"/>
    </source>
</evidence>
<evidence type="ECO:0000256" key="6">
    <source>
        <dbReference type="ARBA" id="ARBA00022801"/>
    </source>
</evidence>
<dbReference type="InterPro" id="IPR000997">
    <property type="entry name" value="Cholinesterase"/>
</dbReference>
<dbReference type="InterPro" id="IPR050654">
    <property type="entry name" value="AChE-related_enzymes"/>
</dbReference>
<dbReference type="Pfam" id="PF00135">
    <property type="entry name" value="COesterase"/>
    <property type="match status" value="1"/>
</dbReference>
<dbReference type="PROSITE" id="PS00941">
    <property type="entry name" value="CARBOXYLESTERASE_B_2"/>
    <property type="match status" value="1"/>
</dbReference>
<dbReference type="STRING" id="409849.ENSPMGP00000012772"/>
<feature type="active site" description="Charge relay system" evidence="12">
    <location>
        <position position="358"/>
    </location>
</feature>
<dbReference type="InterPro" id="IPR019826">
    <property type="entry name" value="Carboxylesterase_B_AS"/>
</dbReference>
<dbReference type="GO" id="GO:0006581">
    <property type="term" value="P:acetylcholine catabolic process"/>
    <property type="evidence" value="ECO:0007669"/>
    <property type="project" value="TreeGrafter"/>
</dbReference>
<dbReference type="EC" id="3.1.1.-" evidence="13"/>
<keyword evidence="7" id="KW-1015">Disulfide bond</keyword>
<keyword evidence="8" id="KW-0325">Glycoprotein</keyword>
<evidence type="ECO:0000256" key="5">
    <source>
        <dbReference type="ARBA" id="ARBA00022553"/>
    </source>
</evidence>
<dbReference type="FunFam" id="3.40.50.1820:FF:000029">
    <property type="entry name" value="Acetylcholinesterase"/>
    <property type="match status" value="1"/>
</dbReference>
<feature type="active site" description="Acyl-ester intermediate" evidence="12">
    <location>
        <position position="232"/>
    </location>
</feature>
<dbReference type="PANTHER" id="PTHR43918">
    <property type="entry name" value="ACETYLCHOLINESTERASE"/>
    <property type="match status" value="1"/>
</dbReference>
<dbReference type="Gene3D" id="3.40.50.1820">
    <property type="entry name" value="alpha/beta hydrolase"/>
    <property type="match status" value="1"/>
</dbReference>
<comment type="subunit">
    <text evidence="11">Homotetramer; disulfide-linked. Dimer of dimers.</text>
</comment>
<evidence type="ECO:0000256" key="7">
    <source>
        <dbReference type="ARBA" id="ARBA00023157"/>
    </source>
</evidence>
<evidence type="ECO:0000256" key="2">
    <source>
        <dbReference type="ARBA" id="ARBA00005964"/>
    </source>
</evidence>
<dbReference type="AlphaFoldDB" id="A0A3B4A6U3"/>
<feature type="signal peptide" evidence="13">
    <location>
        <begin position="1"/>
        <end position="23"/>
    </location>
</feature>
<feature type="chain" id="PRO_5017098053" description="Carboxylic ester hydrolase" evidence="13">
    <location>
        <begin position="24"/>
        <end position="575"/>
    </location>
</feature>
<comment type="function">
    <text evidence="10">Esterase with broad substrate specificity. Contributes to the inactivation of the neurotransmitter acetylcholine. Can degrade neurotoxic organophosphate esters.</text>
</comment>
<dbReference type="SUPFAM" id="SSF53474">
    <property type="entry name" value="alpha/beta-Hydrolases"/>
    <property type="match status" value="1"/>
</dbReference>
<keyword evidence="3" id="KW-0719">Serine esterase</keyword>
<evidence type="ECO:0000256" key="3">
    <source>
        <dbReference type="ARBA" id="ARBA00022487"/>
    </source>
</evidence>
<proteinExistence type="inferred from homology"/>
<evidence type="ECO:0000256" key="13">
    <source>
        <dbReference type="RuleBase" id="RU361235"/>
    </source>
</evidence>
<dbReference type="GO" id="GO:0005615">
    <property type="term" value="C:extracellular space"/>
    <property type="evidence" value="ECO:0007669"/>
    <property type="project" value="TreeGrafter"/>
</dbReference>
<protein>
    <recommendedName>
        <fullName evidence="13">Carboxylic ester hydrolase</fullName>
        <ecNumber evidence="13">3.1.1.-</ecNumber>
    </recommendedName>
</protein>
<comment type="subcellular location">
    <subcellularLocation>
        <location evidence="1">Secreted</location>
    </subcellularLocation>
</comment>
<evidence type="ECO:0000313" key="16">
    <source>
        <dbReference type="Proteomes" id="UP000261520"/>
    </source>
</evidence>
<sequence>MASPLCTLTALFLLLSSLSTSFSDSDTLRVQTKNGVVRGIIQSHPVPGIHGNASVRAFLGIPFAKPPLGPLRFKPPQPAEKWTKDLEAFSYSNSCYQLPDTTFPGFHGSEMWNPNTPLSEDCLYLNVWTPRVKTSQPQTPAPVMVWIYGGGFTTGTSSLPLYSGLFLSSFENVVVVSMNYRLGALGFFTLPNHRQMTGNLGLLDQQLALRWVSENIAAFGGDPSQVTIFGESAGSGSVGYQLLSPGSKHLFQRAVMQSGSPNAHWGSVSLETAWKRSQSLVQILGCPLSPTTMMEACLQKVKVEDIVNKQFDVLAPSLITIPFPPVIDGNFMPHSVEDMLNSQNVPKKDLLIGLNQNEGSFFLPYGAPGFSLNGQSLISRAQFLEGIPIVLPQAGTAVREAAIFQYTDWTDENNMTKNRDHMSSLVADYMFVCPVLEFIQKYSQHGWMGVMHGYEIEFIFGMPLNASLGYTKNEVNMTMKFMKHWANFARTGNPSIDGAAWPSYSANKMEYATLNYHHPETRSYLKAHECRLWSAVIPEIQKLSDELMGCSDGNVLRSSLVPLLLLLVASVIFQL</sequence>
<keyword evidence="6 13" id="KW-0378">Hydrolase</keyword>
<evidence type="ECO:0000313" key="15">
    <source>
        <dbReference type="Ensembl" id="ENSPMGP00000012772.1"/>
    </source>
</evidence>
<dbReference type="PROSITE" id="PS00122">
    <property type="entry name" value="CARBOXYLESTERASE_B_1"/>
    <property type="match status" value="1"/>
</dbReference>
<dbReference type="InterPro" id="IPR002018">
    <property type="entry name" value="CarbesteraseB"/>
</dbReference>
<dbReference type="PRINTS" id="PR00878">
    <property type="entry name" value="CHOLNESTRASE"/>
</dbReference>
<evidence type="ECO:0000256" key="4">
    <source>
        <dbReference type="ARBA" id="ARBA00022525"/>
    </source>
</evidence>
<feature type="domain" description="Carboxylesterase type B" evidence="14">
    <location>
        <begin position="28"/>
        <end position="533"/>
    </location>
</feature>
<dbReference type="GO" id="GO:0003990">
    <property type="term" value="F:acetylcholinesterase activity"/>
    <property type="evidence" value="ECO:0007669"/>
    <property type="project" value="TreeGrafter"/>
</dbReference>